<accession>A0A9D1P0N3</accession>
<evidence type="ECO:0000313" key="2">
    <source>
        <dbReference type="EMBL" id="HIV23871.1"/>
    </source>
</evidence>
<sequence length="386" mass="43717">MKVWKRILIKTLLFAVVAAAAGAGGVAWKESSRDTARYALEQYAQHLIDQEPDRAYLYQDTEGEGALTKEEFTAAAQARKYSLCAGYQLEKENSRTDENGSEYEDYRISFVNSDGEEQLSEEIAVRKQEEKKFFFFDQWKVLPDHCMVKDFAIQVPAGSAVTVGGERLDASLIREDEDNASDTYVVPSILPETVEVSASHSQFDDLTVTVSTMDQTVDLRTDMQLSENARAACLETGVKALREVLRQAAADEENAGEEAGDENLFALCEEETGRLIQEQRLALEAQSDEGYEFESVAVWEYNPRFEQPVYTEETGIQAVMELTFRYSWTFRYPEYLETGDYDENGEPILEESSREDVRPGEGRAKLTFSYREGSWQLTGLELPRIL</sequence>
<feature type="signal peptide" evidence="1">
    <location>
        <begin position="1"/>
        <end position="23"/>
    </location>
</feature>
<evidence type="ECO:0000313" key="3">
    <source>
        <dbReference type="Proteomes" id="UP000886889"/>
    </source>
</evidence>
<dbReference type="Proteomes" id="UP000886889">
    <property type="component" value="Unassembled WGS sequence"/>
</dbReference>
<gene>
    <name evidence="2" type="ORF">IAC80_08005</name>
</gene>
<comment type="caution">
    <text evidence="2">The sequence shown here is derived from an EMBL/GenBank/DDBJ whole genome shotgun (WGS) entry which is preliminary data.</text>
</comment>
<dbReference type="AlphaFoldDB" id="A0A9D1P0N3"/>
<protein>
    <recommendedName>
        <fullName evidence="4">EF-hand domain-containing protein</fullName>
    </recommendedName>
</protein>
<name>A0A9D1P0N3_9FIRM</name>
<keyword evidence="1" id="KW-0732">Signal</keyword>
<reference evidence="2" key="2">
    <citation type="journal article" date="2021" name="PeerJ">
        <title>Extensive microbial diversity within the chicken gut microbiome revealed by metagenomics and culture.</title>
        <authorList>
            <person name="Gilroy R."/>
            <person name="Ravi A."/>
            <person name="Getino M."/>
            <person name="Pursley I."/>
            <person name="Horton D.L."/>
            <person name="Alikhan N.F."/>
            <person name="Baker D."/>
            <person name="Gharbi K."/>
            <person name="Hall N."/>
            <person name="Watson M."/>
            <person name="Adriaenssens E.M."/>
            <person name="Foster-Nyarko E."/>
            <person name="Jarju S."/>
            <person name="Secka A."/>
            <person name="Antonio M."/>
            <person name="Oren A."/>
            <person name="Chaudhuri R.R."/>
            <person name="La Ragione R."/>
            <person name="Hildebrand F."/>
            <person name="Pallen M.J."/>
        </authorList>
    </citation>
    <scope>NUCLEOTIDE SEQUENCE</scope>
    <source>
        <strain evidence="2">ChiBcec6-7307</strain>
    </source>
</reference>
<evidence type="ECO:0000256" key="1">
    <source>
        <dbReference type="SAM" id="SignalP"/>
    </source>
</evidence>
<feature type="chain" id="PRO_5038562296" description="EF-hand domain-containing protein" evidence="1">
    <location>
        <begin position="24"/>
        <end position="386"/>
    </location>
</feature>
<dbReference type="EMBL" id="DVOS01000065">
    <property type="protein sequence ID" value="HIV23871.1"/>
    <property type="molecule type" value="Genomic_DNA"/>
</dbReference>
<organism evidence="2 3">
    <name type="scientific">Candidatus Merdiplasma excrementigallinarum</name>
    <dbReference type="NCBI Taxonomy" id="2840864"/>
    <lineage>
        <taxon>Bacteria</taxon>
        <taxon>Bacillati</taxon>
        <taxon>Bacillota</taxon>
        <taxon>Clostridia</taxon>
        <taxon>Lachnospirales</taxon>
        <taxon>Lachnospiraceae</taxon>
        <taxon>Lachnospiraceae incertae sedis</taxon>
        <taxon>Candidatus Merdiplasma</taxon>
    </lineage>
</organism>
<reference evidence="2" key="1">
    <citation type="submission" date="2020-10" db="EMBL/GenBank/DDBJ databases">
        <authorList>
            <person name="Gilroy R."/>
        </authorList>
    </citation>
    <scope>NUCLEOTIDE SEQUENCE</scope>
    <source>
        <strain evidence="2">ChiBcec6-7307</strain>
    </source>
</reference>
<evidence type="ECO:0008006" key="4">
    <source>
        <dbReference type="Google" id="ProtNLM"/>
    </source>
</evidence>
<proteinExistence type="predicted"/>